<keyword evidence="6" id="KW-1185">Reference proteome</keyword>
<evidence type="ECO:0000256" key="2">
    <source>
        <dbReference type="ARBA" id="ARBA00023125"/>
    </source>
</evidence>
<dbReference type="RefSeq" id="WP_010414118.1">
    <property type="nucleotide sequence ID" value="NZ_MCRM02000013.1"/>
</dbReference>
<protein>
    <submittedName>
        <fullName evidence="5">AraC family transcriptional regulator</fullName>
    </submittedName>
</protein>
<dbReference type="Proteomes" id="UP000094669">
    <property type="component" value="Unassembled WGS sequence"/>
</dbReference>
<dbReference type="Pfam" id="PF12833">
    <property type="entry name" value="HTH_18"/>
    <property type="match status" value="1"/>
</dbReference>
<evidence type="ECO:0000256" key="1">
    <source>
        <dbReference type="ARBA" id="ARBA00023015"/>
    </source>
</evidence>
<dbReference type="InterPro" id="IPR009057">
    <property type="entry name" value="Homeodomain-like_sf"/>
</dbReference>
<dbReference type="SMART" id="SM00342">
    <property type="entry name" value="HTH_ARAC"/>
    <property type="match status" value="1"/>
</dbReference>
<dbReference type="EMBL" id="MCRM02000013">
    <property type="protein sequence ID" value="PNV74504.1"/>
    <property type="molecule type" value="Genomic_DNA"/>
</dbReference>
<evidence type="ECO:0000313" key="6">
    <source>
        <dbReference type="Proteomes" id="UP000094669"/>
    </source>
</evidence>
<feature type="domain" description="HTH araC/xylS-type" evidence="4">
    <location>
        <begin position="153"/>
        <end position="250"/>
    </location>
</feature>
<organism evidence="5 6">
    <name type="scientific">Leptospira inadai serovar Lyme</name>
    <dbReference type="NCBI Taxonomy" id="293084"/>
    <lineage>
        <taxon>Bacteria</taxon>
        <taxon>Pseudomonadati</taxon>
        <taxon>Spirochaetota</taxon>
        <taxon>Spirochaetia</taxon>
        <taxon>Leptospirales</taxon>
        <taxon>Leptospiraceae</taxon>
        <taxon>Leptospira</taxon>
    </lineage>
</organism>
<dbReference type="PANTHER" id="PTHR46796">
    <property type="entry name" value="HTH-TYPE TRANSCRIPTIONAL ACTIVATOR RHAS-RELATED"/>
    <property type="match status" value="1"/>
</dbReference>
<dbReference type="SUPFAM" id="SSF46689">
    <property type="entry name" value="Homeodomain-like"/>
    <property type="match status" value="2"/>
</dbReference>
<keyword evidence="2" id="KW-0238">DNA-binding</keyword>
<dbReference type="InterPro" id="IPR018060">
    <property type="entry name" value="HTH_AraC"/>
</dbReference>
<evidence type="ECO:0000256" key="3">
    <source>
        <dbReference type="ARBA" id="ARBA00023163"/>
    </source>
</evidence>
<reference evidence="5" key="1">
    <citation type="submission" date="2018-01" db="EMBL/GenBank/DDBJ databases">
        <title>Genomic characterization of Leptospira inadai serogroup Lyme isolated from captured rat in Brazil and comparative analysis with human reference strain.</title>
        <authorList>
            <person name="Moreno L.Z."/>
            <person name="Loureiro A.P."/>
            <person name="Miraglia F."/>
            <person name="Kremer F.S."/>
            <person name="Eslabao M.R."/>
            <person name="Dellagostin O.A."/>
            <person name="Lilenbaum W."/>
            <person name="Moreno A.M."/>
        </authorList>
    </citation>
    <scope>NUCLEOTIDE SEQUENCE [LARGE SCALE GENOMIC DNA]</scope>
    <source>
        <strain evidence="5">M34/99</strain>
    </source>
</reference>
<gene>
    <name evidence="5" type="ORF">BES34_013250</name>
</gene>
<name>A0ABX4YH45_9LEPT</name>
<evidence type="ECO:0000313" key="5">
    <source>
        <dbReference type="EMBL" id="PNV74504.1"/>
    </source>
</evidence>
<keyword evidence="1" id="KW-0805">Transcription regulation</keyword>
<sequence>MTDAKTGALFYFEGRILFANRGLVADAHSHYAVSILISISLPFFIQTESGERKSYQAVVLAPNFHHTLLAQESDIIVVQFDPHSTDYAPIAARFGKSGIHEIPDSDLNHLIDDCRKLLEGKLDCSRAKSLFEDILSAVGAEKPTKVSLDPRILSATKRMKASLPGSVSVPELAKESGFSETRFMHLFKEQLGLPVRQYQLWLRLQEAAHLLKEGGNLTEAAHAAGFADQAHLSRTFKKMFGVQPSRFLGSNSSVKVTFCV</sequence>
<dbReference type="Gene3D" id="1.10.10.60">
    <property type="entry name" value="Homeodomain-like"/>
    <property type="match status" value="2"/>
</dbReference>
<accession>A0ABX4YH45</accession>
<dbReference type="InterPro" id="IPR050204">
    <property type="entry name" value="AraC_XylS_family_regulators"/>
</dbReference>
<comment type="caution">
    <text evidence="5">The sequence shown here is derived from an EMBL/GenBank/DDBJ whole genome shotgun (WGS) entry which is preliminary data.</text>
</comment>
<keyword evidence="3" id="KW-0804">Transcription</keyword>
<proteinExistence type="predicted"/>
<dbReference type="PROSITE" id="PS01124">
    <property type="entry name" value="HTH_ARAC_FAMILY_2"/>
    <property type="match status" value="1"/>
</dbReference>
<evidence type="ECO:0000259" key="4">
    <source>
        <dbReference type="PROSITE" id="PS01124"/>
    </source>
</evidence>